<evidence type="ECO:0000313" key="3">
    <source>
        <dbReference type="Proteomes" id="UP000323317"/>
    </source>
</evidence>
<proteinExistence type="predicted"/>
<protein>
    <submittedName>
        <fullName evidence="2">Uncharacterized protein</fullName>
    </submittedName>
</protein>
<organism evidence="2 3">
    <name type="scientific">Rossellomorea vietnamensis</name>
    <dbReference type="NCBI Taxonomy" id="218284"/>
    <lineage>
        <taxon>Bacteria</taxon>
        <taxon>Bacillati</taxon>
        <taxon>Bacillota</taxon>
        <taxon>Bacilli</taxon>
        <taxon>Bacillales</taxon>
        <taxon>Bacillaceae</taxon>
        <taxon>Rossellomorea</taxon>
    </lineage>
</organism>
<keyword evidence="1" id="KW-0175">Coiled coil</keyword>
<evidence type="ECO:0000313" key="2">
    <source>
        <dbReference type="EMBL" id="TYR75559.1"/>
    </source>
</evidence>
<evidence type="ECO:0000256" key="1">
    <source>
        <dbReference type="SAM" id="Coils"/>
    </source>
</evidence>
<sequence>MSYWEPEEDYFEVDENFEFNTGINKLLDGEVEKRLAERVEGYELALERDKKSQEEIRNLKSNIRELENQLSRSEKAFKSEGKDEALRELLGGFKLGDEVWFVKSHYKSEKCSVCSGDKNVIVEFKGEEMKVNCPECKGYGSNGNTTKTVERGFIKEIEIHTWASGKQFNLSMYVDPTSYKSNDSMSLRKDNIFRTKEECEASL</sequence>
<name>A0A5D4KFA7_9BACI</name>
<dbReference type="RefSeq" id="WP_148946736.1">
    <property type="nucleotide sequence ID" value="NZ_VTEH01000006.1"/>
</dbReference>
<dbReference type="AlphaFoldDB" id="A0A5D4KFA7"/>
<dbReference type="EMBL" id="VTEH01000006">
    <property type="protein sequence ID" value="TYR75559.1"/>
    <property type="molecule type" value="Genomic_DNA"/>
</dbReference>
<reference evidence="2 3" key="1">
    <citation type="submission" date="2019-08" db="EMBL/GenBank/DDBJ databases">
        <title>Bacillus genomes from the desert of Cuatro Cienegas, Coahuila.</title>
        <authorList>
            <person name="Olmedo-Alvarez G."/>
        </authorList>
    </citation>
    <scope>NUCLEOTIDE SEQUENCE [LARGE SCALE GENOMIC DNA]</scope>
    <source>
        <strain evidence="2 3">CH40_1T</strain>
    </source>
</reference>
<comment type="caution">
    <text evidence="2">The sequence shown here is derived from an EMBL/GenBank/DDBJ whole genome shotgun (WGS) entry which is preliminary data.</text>
</comment>
<dbReference type="Proteomes" id="UP000323317">
    <property type="component" value="Unassembled WGS sequence"/>
</dbReference>
<feature type="coiled-coil region" evidence="1">
    <location>
        <begin position="42"/>
        <end position="83"/>
    </location>
</feature>
<gene>
    <name evidence="2" type="ORF">FZC79_10335</name>
</gene>
<accession>A0A5D4KFA7</accession>